<organism evidence="2 3">
    <name type="scientific">Stackebrandtia albiflava</name>
    <dbReference type="NCBI Taxonomy" id="406432"/>
    <lineage>
        <taxon>Bacteria</taxon>
        <taxon>Bacillati</taxon>
        <taxon>Actinomycetota</taxon>
        <taxon>Actinomycetes</taxon>
        <taxon>Glycomycetales</taxon>
        <taxon>Glycomycetaceae</taxon>
        <taxon>Stackebrandtia</taxon>
    </lineage>
</organism>
<sequence length="537" mass="54844">MSDGDGLARLDAEAIRRWYRATLAAFERHRRDIDRLNVFPVPDGDTGTNLAATMTAACERLDAGTDPATVAIHAAQGALLGARGNSGVILAQLLRGLADSWRTGPLDAAALASGLRHAATAAAEAVAAPAEGTILTVAHAAAATAHHHRDAALPRAATAVADAAVAAVAATVEQLPALTRAGVVDAGGLGLALMLDTLAETVTGDRRDDAEGLLTQGRRAGRAGGVVVPRESGSSRFGFEVQYLLDTDPDSIERLRAVLVELGDSLVVVGAAAVEPGATRTWNVHVHVNDVGAAVEAGIRLGTLHRLSVTRFADESPPPPPAAPAGRGCVVVTDGPGLVPTLLREGARPVIGADDDIGAALRATGAADVVVLAGADRLRAAETAAAAARSDGFRVAVVPIRSAVQALAALAVRDAGRRFDDDVIAMAEAAASCRAVTVTVAESAALTTVGRCEPGDLLVLADDEVVLVGRDPVAVLTGLADRLCAAGAELLTLVRGADLPPDAESALTRHLAGNWPLVESQWFDGGHCRDLLWIGAE</sequence>
<comment type="caution">
    <text evidence="2">The sequence shown here is derived from an EMBL/GenBank/DDBJ whole genome shotgun (WGS) entry which is preliminary data.</text>
</comment>
<dbReference type="PANTHER" id="PTHR33434">
    <property type="entry name" value="DEGV DOMAIN-CONTAINING PROTEIN DR_1986-RELATED"/>
    <property type="match status" value="1"/>
</dbReference>
<reference evidence="2 3" key="1">
    <citation type="journal article" date="2013" name="Stand. Genomic Sci.">
        <title>Genomic Encyclopedia of Type Strains, Phase I: The one thousand microbial genomes (KMG-I) project.</title>
        <authorList>
            <person name="Kyrpides N.C."/>
            <person name="Woyke T."/>
            <person name="Eisen J.A."/>
            <person name="Garrity G."/>
            <person name="Lilburn T.G."/>
            <person name="Beck B.J."/>
            <person name="Whitman W.B."/>
            <person name="Hugenholtz P."/>
            <person name="Klenk H.P."/>
        </authorList>
    </citation>
    <scope>NUCLEOTIDE SEQUENCE [LARGE SCALE GENOMIC DNA]</scope>
    <source>
        <strain evidence="2 3">DSM 45044</strain>
    </source>
</reference>
<protein>
    <recommendedName>
        <fullName evidence="1">DhaL domain-containing protein</fullName>
    </recommendedName>
</protein>
<dbReference type="SUPFAM" id="SSF101473">
    <property type="entry name" value="DhaL-like"/>
    <property type="match status" value="1"/>
</dbReference>
<dbReference type="Pfam" id="PF13684">
    <property type="entry name" value="FakA-like_C"/>
    <property type="match status" value="1"/>
</dbReference>
<accession>A0A562VA85</accession>
<name>A0A562VA85_9ACTN</name>
<keyword evidence="3" id="KW-1185">Reference proteome</keyword>
<evidence type="ECO:0000259" key="1">
    <source>
        <dbReference type="PROSITE" id="PS51480"/>
    </source>
</evidence>
<feature type="domain" description="DhaL" evidence="1">
    <location>
        <begin position="13"/>
        <end position="200"/>
    </location>
</feature>
<evidence type="ECO:0000313" key="2">
    <source>
        <dbReference type="EMBL" id="TWJ14810.1"/>
    </source>
</evidence>
<dbReference type="EMBL" id="VLLL01000005">
    <property type="protein sequence ID" value="TWJ14810.1"/>
    <property type="molecule type" value="Genomic_DNA"/>
</dbReference>
<dbReference type="InterPro" id="IPR048394">
    <property type="entry name" value="FakA-like_M"/>
</dbReference>
<dbReference type="Pfam" id="PF21645">
    <property type="entry name" value="FakA-like_M"/>
    <property type="match status" value="1"/>
</dbReference>
<dbReference type="GO" id="GO:0006071">
    <property type="term" value="P:glycerol metabolic process"/>
    <property type="evidence" value="ECO:0007669"/>
    <property type="project" value="InterPro"/>
</dbReference>
<gene>
    <name evidence="2" type="ORF">LX16_0502</name>
</gene>
<dbReference type="SMART" id="SM01121">
    <property type="entry name" value="Dak1_2"/>
    <property type="match status" value="1"/>
</dbReference>
<evidence type="ECO:0000313" key="3">
    <source>
        <dbReference type="Proteomes" id="UP000321617"/>
    </source>
</evidence>
<dbReference type="InterPro" id="IPR033470">
    <property type="entry name" value="FakA-like_C"/>
</dbReference>
<dbReference type="GO" id="GO:0004371">
    <property type="term" value="F:glycerone kinase activity"/>
    <property type="evidence" value="ECO:0007669"/>
    <property type="project" value="InterPro"/>
</dbReference>
<dbReference type="InterPro" id="IPR050270">
    <property type="entry name" value="DegV_domain_contain"/>
</dbReference>
<dbReference type="PROSITE" id="PS51480">
    <property type="entry name" value="DHAL"/>
    <property type="match status" value="1"/>
</dbReference>
<dbReference type="AlphaFoldDB" id="A0A562VA85"/>
<dbReference type="Pfam" id="PF02734">
    <property type="entry name" value="Dak2"/>
    <property type="match status" value="1"/>
</dbReference>
<dbReference type="InterPro" id="IPR036117">
    <property type="entry name" value="DhaL_dom_sf"/>
</dbReference>
<dbReference type="Gene3D" id="1.25.40.340">
    <property type="match status" value="1"/>
</dbReference>
<dbReference type="InterPro" id="IPR004007">
    <property type="entry name" value="DhaL_dom"/>
</dbReference>
<dbReference type="RefSeq" id="WP_211354240.1">
    <property type="nucleotide sequence ID" value="NZ_BAABIJ010000001.1"/>
</dbReference>
<dbReference type="Proteomes" id="UP000321617">
    <property type="component" value="Unassembled WGS sequence"/>
</dbReference>
<dbReference type="SMART" id="SM01120">
    <property type="entry name" value="Dak2"/>
    <property type="match status" value="1"/>
</dbReference>
<dbReference type="PANTHER" id="PTHR33434:SF4">
    <property type="entry name" value="PHOSPHATASE PROTEIN"/>
    <property type="match status" value="1"/>
</dbReference>
<proteinExistence type="predicted"/>